<reference evidence="1" key="2">
    <citation type="submission" date="2022-10" db="EMBL/GenBank/DDBJ databases">
        <authorList>
            <consortium name="ENA_rothamsted_submissions"/>
            <consortium name="culmorum"/>
            <person name="King R."/>
        </authorList>
    </citation>
    <scope>NUCLEOTIDE SEQUENCE</scope>
</reference>
<dbReference type="EMBL" id="OU895880">
    <property type="protein sequence ID" value="CAG9810297.1"/>
    <property type="molecule type" value="Genomic_DNA"/>
</dbReference>
<proteinExistence type="predicted"/>
<reference evidence="1" key="1">
    <citation type="submission" date="2022-01" db="EMBL/GenBank/DDBJ databases">
        <authorList>
            <person name="King R."/>
        </authorList>
    </citation>
    <scope>NUCLEOTIDE SEQUENCE</scope>
</reference>
<dbReference type="Proteomes" id="UP001153620">
    <property type="component" value="Chromosome 4"/>
</dbReference>
<evidence type="ECO:0000313" key="2">
    <source>
        <dbReference type="Proteomes" id="UP001153620"/>
    </source>
</evidence>
<dbReference type="AlphaFoldDB" id="A0A9N9S4N6"/>
<name>A0A9N9S4N6_9DIPT</name>
<keyword evidence="2" id="KW-1185">Reference proteome</keyword>
<organism evidence="1 2">
    <name type="scientific">Chironomus riparius</name>
    <dbReference type="NCBI Taxonomy" id="315576"/>
    <lineage>
        <taxon>Eukaryota</taxon>
        <taxon>Metazoa</taxon>
        <taxon>Ecdysozoa</taxon>
        <taxon>Arthropoda</taxon>
        <taxon>Hexapoda</taxon>
        <taxon>Insecta</taxon>
        <taxon>Pterygota</taxon>
        <taxon>Neoptera</taxon>
        <taxon>Endopterygota</taxon>
        <taxon>Diptera</taxon>
        <taxon>Nematocera</taxon>
        <taxon>Chironomoidea</taxon>
        <taxon>Chironomidae</taxon>
        <taxon>Chironominae</taxon>
        <taxon>Chironomus</taxon>
    </lineage>
</organism>
<accession>A0A9N9S4N6</accession>
<sequence length="75" mass="9024">MTVISIRHNKVKNVPFDFTKFELLEVADFTHNGGTCDTMFFNFPPYDEWYSKEEQKKWIQELPDFQKKIEETCRG</sequence>
<evidence type="ECO:0000313" key="1">
    <source>
        <dbReference type="EMBL" id="CAG9810297.1"/>
    </source>
</evidence>
<protein>
    <submittedName>
        <fullName evidence="1">Uncharacterized protein</fullName>
    </submittedName>
</protein>
<gene>
    <name evidence="1" type="ORF">CHIRRI_LOCUS13114</name>
</gene>